<feature type="non-terminal residue" evidence="1">
    <location>
        <position position="1"/>
    </location>
</feature>
<dbReference type="EMBL" id="ASHM01213974">
    <property type="protein sequence ID" value="PNX67666.1"/>
    <property type="molecule type" value="Genomic_DNA"/>
</dbReference>
<dbReference type="Proteomes" id="UP000236291">
    <property type="component" value="Unassembled WGS sequence"/>
</dbReference>
<gene>
    <name evidence="1" type="ORF">L195_g063626</name>
</gene>
<comment type="caution">
    <text evidence="1">The sequence shown here is derived from an EMBL/GenBank/DDBJ whole genome shotgun (WGS) entry which is preliminary data.</text>
</comment>
<organism evidence="1 2">
    <name type="scientific">Trifolium pratense</name>
    <name type="common">Red clover</name>
    <dbReference type="NCBI Taxonomy" id="57577"/>
    <lineage>
        <taxon>Eukaryota</taxon>
        <taxon>Viridiplantae</taxon>
        <taxon>Streptophyta</taxon>
        <taxon>Embryophyta</taxon>
        <taxon>Tracheophyta</taxon>
        <taxon>Spermatophyta</taxon>
        <taxon>Magnoliopsida</taxon>
        <taxon>eudicotyledons</taxon>
        <taxon>Gunneridae</taxon>
        <taxon>Pentapetalae</taxon>
        <taxon>rosids</taxon>
        <taxon>fabids</taxon>
        <taxon>Fabales</taxon>
        <taxon>Fabaceae</taxon>
        <taxon>Papilionoideae</taxon>
        <taxon>50 kb inversion clade</taxon>
        <taxon>NPAAA clade</taxon>
        <taxon>Hologalegina</taxon>
        <taxon>IRL clade</taxon>
        <taxon>Trifolieae</taxon>
        <taxon>Trifolium</taxon>
    </lineage>
</organism>
<evidence type="ECO:0000313" key="1">
    <source>
        <dbReference type="EMBL" id="PNX67666.1"/>
    </source>
</evidence>
<sequence length="61" mass="6940">YRLKKLNLIELRIFSNKLFEVINNDTVVGGKNRSWKKWRCTTTSVRSGVGLTVRTGAVVES</sequence>
<name>A0A2K3KN34_TRIPR</name>
<reference evidence="1 2" key="2">
    <citation type="journal article" date="2017" name="Front. Plant Sci.">
        <title>Gene Classification and Mining of Molecular Markers Useful in Red Clover (Trifolium pratense) Breeding.</title>
        <authorList>
            <person name="Istvanek J."/>
            <person name="Dluhosova J."/>
            <person name="Dluhos P."/>
            <person name="Patkova L."/>
            <person name="Nedelnik J."/>
            <person name="Repkova J."/>
        </authorList>
    </citation>
    <scope>NUCLEOTIDE SEQUENCE [LARGE SCALE GENOMIC DNA]</scope>
    <source>
        <strain evidence="2">cv. Tatra</strain>
        <tissue evidence="1">Young leaves</tissue>
    </source>
</reference>
<protein>
    <submittedName>
        <fullName evidence="1">Uncharacterized protein</fullName>
    </submittedName>
</protein>
<proteinExistence type="predicted"/>
<accession>A0A2K3KN34</accession>
<reference evidence="1 2" key="1">
    <citation type="journal article" date="2014" name="Am. J. Bot.">
        <title>Genome assembly and annotation for red clover (Trifolium pratense; Fabaceae).</title>
        <authorList>
            <person name="Istvanek J."/>
            <person name="Jaros M."/>
            <person name="Krenek A."/>
            <person name="Repkova J."/>
        </authorList>
    </citation>
    <scope>NUCLEOTIDE SEQUENCE [LARGE SCALE GENOMIC DNA]</scope>
    <source>
        <strain evidence="2">cv. Tatra</strain>
        <tissue evidence="1">Young leaves</tissue>
    </source>
</reference>
<dbReference type="AlphaFoldDB" id="A0A2K3KN34"/>
<evidence type="ECO:0000313" key="2">
    <source>
        <dbReference type="Proteomes" id="UP000236291"/>
    </source>
</evidence>